<feature type="region of interest" description="Disordered" evidence="1">
    <location>
        <begin position="157"/>
        <end position="220"/>
    </location>
</feature>
<dbReference type="GO" id="GO:0036464">
    <property type="term" value="C:cytoplasmic ribonucleoprotein granule"/>
    <property type="evidence" value="ECO:0007669"/>
    <property type="project" value="TreeGrafter"/>
</dbReference>
<organism evidence="3 4">
    <name type="scientific">Acanthamoeba castellanii (strain ATCC 30010 / Neff)</name>
    <dbReference type="NCBI Taxonomy" id="1257118"/>
    <lineage>
        <taxon>Eukaryota</taxon>
        <taxon>Amoebozoa</taxon>
        <taxon>Discosea</taxon>
        <taxon>Longamoebia</taxon>
        <taxon>Centramoebida</taxon>
        <taxon>Acanthamoebidae</taxon>
        <taxon>Acanthamoeba</taxon>
    </lineage>
</organism>
<evidence type="ECO:0000313" key="3">
    <source>
        <dbReference type="EMBL" id="ELR20508.1"/>
    </source>
</evidence>
<dbReference type="EMBL" id="KB007910">
    <property type="protein sequence ID" value="ELR20508.1"/>
    <property type="molecule type" value="Genomic_DNA"/>
</dbReference>
<evidence type="ECO:0000256" key="1">
    <source>
        <dbReference type="SAM" id="MobiDB-lite"/>
    </source>
</evidence>
<dbReference type="VEuPathDB" id="AmoebaDB:ACA1_098840"/>
<feature type="domain" description="RNase NYN" evidence="2">
    <location>
        <begin position="609"/>
        <end position="758"/>
    </location>
</feature>
<feature type="compositionally biased region" description="Acidic residues" evidence="1">
    <location>
        <begin position="480"/>
        <end position="491"/>
    </location>
</feature>
<dbReference type="RefSeq" id="XP_004343639.1">
    <property type="nucleotide sequence ID" value="XM_004343589.1"/>
</dbReference>
<dbReference type="PANTHER" id="PTHR12876">
    <property type="entry name" value="N4BP1-RELATED"/>
    <property type="match status" value="1"/>
</dbReference>
<gene>
    <name evidence="3" type="ORF">ACA1_098840</name>
</gene>
<dbReference type="Gene3D" id="3.40.50.11980">
    <property type="match status" value="1"/>
</dbReference>
<dbReference type="KEGG" id="acan:ACA1_098840"/>
<reference evidence="3 4" key="1">
    <citation type="journal article" date="2013" name="Genome Biol.">
        <title>Genome of Acanthamoeba castellanii highlights extensive lateral gene transfer and early evolution of tyrosine kinase signaling.</title>
        <authorList>
            <person name="Clarke M."/>
            <person name="Lohan A.J."/>
            <person name="Liu B."/>
            <person name="Lagkouvardos I."/>
            <person name="Roy S."/>
            <person name="Zafar N."/>
            <person name="Bertelli C."/>
            <person name="Schilde C."/>
            <person name="Kianianmomeni A."/>
            <person name="Burglin T.R."/>
            <person name="Frech C."/>
            <person name="Turcotte B."/>
            <person name="Kopec K.O."/>
            <person name="Synnott J.M."/>
            <person name="Choo C."/>
            <person name="Paponov I."/>
            <person name="Finkler A."/>
            <person name="Soon Heng Tan C."/>
            <person name="Hutchins A.P."/>
            <person name="Weinmeier T."/>
            <person name="Rattei T."/>
            <person name="Chu J.S."/>
            <person name="Gimenez G."/>
            <person name="Irimia M."/>
            <person name="Rigden D.J."/>
            <person name="Fitzpatrick D.A."/>
            <person name="Lorenzo-Morales J."/>
            <person name="Bateman A."/>
            <person name="Chiu C.H."/>
            <person name="Tang P."/>
            <person name="Hegemann P."/>
            <person name="Fromm H."/>
            <person name="Raoult D."/>
            <person name="Greub G."/>
            <person name="Miranda-Saavedra D."/>
            <person name="Chen N."/>
            <person name="Nash P."/>
            <person name="Ginger M.L."/>
            <person name="Horn M."/>
            <person name="Schaap P."/>
            <person name="Caler L."/>
            <person name="Loftus B."/>
        </authorList>
    </citation>
    <scope>NUCLEOTIDE SEQUENCE [LARGE SCALE GENOMIC DNA]</scope>
    <source>
        <strain evidence="3 4">Neff</strain>
    </source>
</reference>
<dbReference type="InterPro" id="IPR021869">
    <property type="entry name" value="RNase_Zc3h12_NYN"/>
</dbReference>
<feature type="compositionally biased region" description="Polar residues" evidence="1">
    <location>
        <begin position="1"/>
        <end position="10"/>
    </location>
</feature>
<accession>L8H708</accession>
<dbReference type="GeneID" id="14921368"/>
<dbReference type="GO" id="GO:0005634">
    <property type="term" value="C:nucleus"/>
    <property type="evidence" value="ECO:0007669"/>
    <property type="project" value="TreeGrafter"/>
</dbReference>
<dbReference type="InterPro" id="IPR051101">
    <property type="entry name" value="ZC3H12/N4BP1_RNase_Reg"/>
</dbReference>
<sequence length="773" mass="82746">MEATSRQQPSLPHDRHSATTNGSRGDRTRSSQSRGGGKSRTHSAGGAKAGGGGEDVPTTEELRGAVFAPGTTFRVKEKVAVPRSRGGFTLGYISKPVPRRHCYVDPTTPISANHQEWRVVYKNGKGEPLFKDLPPASLGKLRPAAGPKPVAILSRTAHAAAAAGGQQQEPPKSKSPEEEGLDDNSGSSPSSSGGSGSGSAGDARDANADGNGDGDDGDAGEIFVFRGVHSTPIIETPPPVVENGKHAPAAADVMTTPAASVLMQPPPSVAPAEPTERRLGGQVIEKDLMAVSFSPNNTFREGELVVVPRSAGGFTYGTVQGRCECACPIGPPAHKHLGWRVNVDQATPKSNFKDIFSAHLGKLHLAEATPSTPAAPANGVRGASSAPSPRRKDNAGQQQQQRQTAAAAAPKSAAPSHRPHRARNYEFAEVDDSGAAVAGSSGGSRKPAPTFNQPDEYDFHFTGQQQGSTIVNGATKYDQVDDDDYFDEYNDDGNNAAERQPAVPTFSGLFGSSAAPAAAPASRSPVRPPQAQQGQGPAAPRPESSAVSSKPLDTGKKGVLTVPHMPQQPTNKKAHHHQQYNHYQPRRTLSLGQRTFKERGPRVHVEKPEIVIDAPNVAMRHANNKKVSVRGIQLAIQYWQKKGHQVIAFIPEHYLHRKAPPPDKEQTLGEYMPMADNTELLAQLVDDGSVVLCPPQDYDDSYCIEYSKRHGAYIVTNDRYWDHIARQPEDQRAGVTRWLREHCISFTFAKNEFLPNPDFAFLPAVPQAQGGEK</sequence>
<name>L8H708_ACACF</name>
<feature type="compositionally biased region" description="Low complexity" evidence="1">
    <location>
        <begin position="157"/>
        <end position="170"/>
    </location>
</feature>
<feature type="region of interest" description="Disordered" evidence="1">
    <location>
        <begin position="369"/>
        <end position="560"/>
    </location>
</feature>
<feature type="compositionally biased region" description="Polar residues" evidence="1">
    <location>
        <begin position="462"/>
        <end position="472"/>
    </location>
</feature>
<feature type="compositionally biased region" description="Low complexity" evidence="1">
    <location>
        <begin position="395"/>
        <end position="414"/>
    </location>
</feature>
<dbReference type="OrthoDB" id="392925at2759"/>
<dbReference type="PANTHER" id="PTHR12876:SF35">
    <property type="entry name" value="LD08718P-RELATED"/>
    <property type="match status" value="1"/>
</dbReference>
<dbReference type="GO" id="GO:0003729">
    <property type="term" value="F:mRNA binding"/>
    <property type="evidence" value="ECO:0007669"/>
    <property type="project" value="TreeGrafter"/>
</dbReference>
<evidence type="ECO:0000313" key="4">
    <source>
        <dbReference type="Proteomes" id="UP000011083"/>
    </source>
</evidence>
<dbReference type="Pfam" id="PF11977">
    <property type="entry name" value="RNase_Zc3h12a"/>
    <property type="match status" value="1"/>
</dbReference>
<feature type="compositionally biased region" description="Low complexity" evidence="1">
    <location>
        <begin position="512"/>
        <end position="542"/>
    </location>
</feature>
<feature type="region of interest" description="Disordered" evidence="1">
    <location>
        <begin position="1"/>
        <end position="63"/>
    </location>
</feature>
<dbReference type="GO" id="GO:0004521">
    <property type="term" value="F:RNA endonuclease activity"/>
    <property type="evidence" value="ECO:0007669"/>
    <property type="project" value="TreeGrafter"/>
</dbReference>
<proteinExistence type="predicted"/>
<protein>
    <recommendedName>
        <fullName evidence="2">RNase NYN domain-containing protein</fullName>
    </recommendedName>
</protein>
<dbReference type="Proteomes" id="UP000011083">
    <property type="component" value="Unassembled WGS sequence"/>
</dbReference>
<feature type="compositionally biased region" description="Low complexity" evidence="1">
    <location>
        <begin position="183"/>
        <end position="192"/>
    </location>
</feature>
<dbReference type="AlphaFoldDB" id="L8H708"/>
<evidence type="ECO:0000259" key="2">
    <source>
        <dbReference type="Pfam" id="PF11977"/>
    </source>
</evidence>
<keyword evidence="4" id="KW-1185">Reference proteome</keyword>